<evidence type="ECO:0000313" key="1">
    <source>
        <dbReference type="EMBL" id="OAH45447.1"/>
    </source>
</evidence>
<reference evidence="1 2" key="1">
    <citation type="submission" date="2016-02" db="EMBL/GenBank/DDBJ databases">
        <authorList>
            <person name="Wen L."/>
            <person name="He K."/>
            <person name="Yang H."/>
        </authorList>
    </citation>
    <scope>NUCLEOTIDE SEQUENCE [LARGE SCALE GENOMIC DNA]</scope>
    <source>
        <strain evidence="1 2">CD09_2</strain>
    </source>
</reference>
<dbReference type="Proteomes" id="UP000077262">
    <property type="component" value="Unassembled WGS sequence"/>
</dbReference>
<organism evidence="1 2">
    <name type="scientific">Sphingobium yanoikuyae</name>
    <name type="common">Sphingomonas yanoikuyae</name>
    <dbReference type="NCBI Taxonomy" id="13690"/>
    <lineage>
        <taxon>Bacteria</taxon>
        <taxon>Pseudomonadati</taxon>
        <taxon>Pseudomonadota</taxon>
        <taxon>Alphaproteobacteria</taxon>
        <taxon>Sphingomonadales</taxon>
        <taxon>Sphingomonadaceae</taxon>
        <taxon>Sphingobium</taxon>
    </lineage>
</organism>
<comment type="caution">
    <text evidence="1">The sequence shown here is derived from an EMBL/GenBank/DDBJ whole genome shotgun (WGS) entry which is preliminary data.</text>
</comment>
<proteinExistence type="predicted"/>
<dbReference type="EMBL" id="LSTR01000025">
    <property type="protein sequence ID" value="OAH45447.1"/>
    <property type="molecule type" value="Genomic_DNA"/>
</dbReference>
<protein>
    <submittedName>
        <fullName evidence="1">Uncharacterized protein</fullName>
    </submittedName>
</protein>
<dbReference type="AlphaFoldDB" id="A0A177JX35"/>
<accession>A0A177JX35</accession>
<gene>
    <name evidence="1" type="ORF">AX777_17730</name>
</gene>
<sequence length="70" mass="7837">MVTYHPAATIEAFHSFKLPHGHFALFCGDLLLEAGAWPPRDYHPDATDAWVPPQAMAEATKIHRQRNGVE</sequence>
<evidence type="ECO:0000313" key="2">
    <source>
        <dbReference type="Proteomes" id="UP000077262"/>
    </source>
</evidence>
<name>A0A177JX35_SPHYA</name>